<dbReference type="InterPro" id="IPR032549">
    <property type="entry name" value="DUF4939"/>
</dbReference>
<dbReference type="AlphaFoldDB" id="A0A8C0GBY1"/>
<sequence length="126" mass="14565">SHVTVELIKYMLQPTSINKYDRRLRPIEYRISQLSDKFDGDCGKYCGFLNQHQLLFPLCSQSFLANQITVGLVISLFTGEALTWDSPLLEKSSPLLHQFKEFVQWGDEEEKDAGQLFLGLPHEYRP</sequence>
<evidence type="ECO:0000313" key="2">
    <source>
        <dbReference type="Ensembl" id="ENSCABP00000004929.1"/>
    </source>
</evidence>
<accession>A0A8C0GBY1</accession>
<feature type="domain" description="DUF4939" evidence="1">
    <location>
        <begin position="35"/>
        <end position="104"/>
    </location>
</feature>
<dbReference type="Proteomes" id="UP000694404">
    <property type="component" value="Unplaced"/>
</dbReference>
<dbReference type="GeneTree" id="ENSGT01150000287182"/>
<dbReference type="Pfam" id="PF16297">
    <property type="entry name" value="DUF4939"/>
    <property type="match status" value="1"/>
</dbReference>
<organism evidence="2 3">
    <name type="scientific">Chelonoidis abingdonii</name>
    <name type="common">Abingdon island giant tortoise</name>
    <name type="synonym">Testudo abingdonii</name>
    <dbReference type="NCBI Taxonomy" id="106734"/>
    <lineage>
        <taxon>Eukaryota</taxon>
        <taxon>Metazoa</taxon>
        <taxon>Chordata</taxon>
        <taxon>Craniata</taxon>
        <taxon>Vertebrata</taxon>
        <taxon>Euteleostomi</taxon>
        <taxon>Archelosauria</taxon>
        <taxon>Testudinata</taxon>
        <taxon>Testudines</taxon>
        <taxon>Cryptodira</taxon>
        <taxon>Durocryptodira</taxon>
        <taxon>Testudinoidea</taxon>
        <taxon>Testudinidae</taxon>
        <taxon>Chelonoidis</taxon>
    </lineage>
</organism>
<evidence type="ECO:0000313" key="3">
    <source>
        <dbReference type="Proteomes" id="UP000694404"/>
    </source>
</evidence>
<reference evidence="2" key="2">
    <citation type="submission" date="2025-09" db="UniProtKB">
        <authorList>
            <consortium name="Ensembl"/>
        </authorList>
    </citation>
    <scope>IDENTIFICATION</scope>
</reference>
<reference evidence="2" key="1">
    <citation type="submission" date="2025-08" db="UniProtKB">
        <authorList>
            <consortium name="Ensembl"/>
        </authorList>
    </citation>
    <scope>IDENTIFICATION</scope>
</reference>
<evidence type="ECO:0000259" key="1">
    <source>
        <dbReference type="Pfam" id="PF16297"/>
    </source>
</evidence>
<dbReference type="Ensembl" id="ENSCABT00000005363.1">
    <property type="protein sequence ID" value="ENSCABP00000004929.1"/>
    <property type="gene ID" value="ENSCABG00000003714.1"/>
</dbReference>
<protein>
    <recommendedName>
        <fullName evidence="1">DUF4939 domain-containing protein</fullName>
    </recommendedName>
</protein>
<keyword evidence="3" id="KW-1185">Reference proteome</keyword>
<proteinExistence type="predicted"/>
<name>A0A8C0GBY1_CHEAB</name>